<evidence type="ECO:0000256" key="3">
    <source>
        <dbReference type="ARBA" id="ARBA00022989"/>
    </source>
</evidence>
<keyword evidence="3 7" id="KW-1133">Transmembrane helix</keyword>
<name>A0ABR1V8N2_9PEZI</name>
<keyword evidence="10" id="KW-1185">Reference proteome</keyword>
<evidence type="ECO:0000313" key="9">
    <source>
        <dbReference type="EMBL" id="KAK8067558.1"/>
    </source>
</evidence>
<dbReference type="PANTHER" id="PTHR33048">
    <property type="entry name" value="PTH11-LIKE INTEGRAL MEMBRANE PROTEIN (AFU_ORTHOLOGUE AFUA_5G11245)"/>
    <property type="match status" value="1"/>
</dbReference>
<dbReference type="EMBL" id="JAQQWM010000004">
    <property type="protein sequence ID" value="KAK8067558.1"/>
    <property type="molecule type" value="Genomic_DNA"/>
</dbReference>
<feature type="transmembrane region" description="Helical" evidence="7">
    <location>
        <begin position="6"/>
        <end position="25"/>
    </location>
</feature>
<evidence type="ECO:0000256" key="2">
    <source>
        <dbReference type="ARBA" id="ARBA00022692"/>
    </source>
</evidence>
<evidence type="ECO:0000256" key="4">
    <source>
        <dbReference type="ARBA" id="ARBA00023136"/>
    </source>
</evidence>
<dbReference type="InterPro" id="IPR052337">
    <property type="entry name" value="SAT4-like"/>
</dbReference>
<evidence type="ECO:0000259" key="8">
    <source>
        <dbReference type="Pfam" id="PF20684"/>
    </source>
</evidence>
<evidence type="ECO:0000313" key="10">
    <source>
        <dbReference type="Proteomes" id="UP001446871"/>
    </source>
</evidence>
<feature type="transmembrane region" description="Helical" evidence="7">
    <location>
        <begin position="214"/>
        <end position="246"/>
    </location>
</feature>
<reference evidence="9 10" key="1">
    <citation type="submission" date="2023-01" db="EMBL/GenBank/DDBJ databases">
        <title>Analysis of 21 Apiospora genomes using comparative genomics revels a genus with tremendous synthesis potential of carbohydrate active enzymes and secondary metabolites.</title>
        <authorList>
            <person name="Sorensen T."/>
        </authorList>
    </citation>
    <scope>NUCLEOTIDE SEQUENCE [LARGE SCALE GENOMIC DNA]</scope>
    <source>
        <strain evidence="9 10">CBS 83171</strain>
    </source>
</reference>
<accession>A0ABR1V8N2</accession>
<comment type="similarity">
    <text evidence="5">Belongs to the SAT4 family.</text>
</comment>
<dbReference type="PANTHER" id="PTHR33048:SF2">
    <property type="entry name" value="SRPK"/>
    <property type="match status" value="1"/>
</dbReference>
<feature type="region of interest" description="Disordered" evidence="6">
    <location>
        <begin position="308"/>
        <end position="348"/>
    </location>
</feature>
<comment type="subcellular location">
    <subcellularLocation>
        <location evidence="1">Membrane</location>
        <topology evidence="1">Multi-pass membrane protein</topology>
    </subcellularLocation>
</comment>
<evidence type="ECO:0000256" key="5">
    <source>
        <dbReference type="ARBA" id="ARBA00038359"/>
    </source>
</evidence>
<feature type="transmembrane region" description="Helical" evidence="7">
    <location>
        <begin position="100"/>
        <end position="119"/>
    </location>
</feature>
<sequence length="348" mass="38996">MDALTTEQFTLLGIALAVIISRTWWRLRTMGIKGLQADDYLMILAACAYSCETYLAYSVGKLWRGLANNGMTDNERRLLDPSSEEYRLRVGGSKTQLAGWNTYTFLLWTLKSAVCTYYIRLTDGLEFQRRIYVGFVLIVTTWLAAHLSIFLGCLPLKKNWQIYPDPGIQCQPAISRINVFVVFVLNVVTDIYLLTIPIPLLWKSKIKPIKKAALIVMFSGGVFVTAAGTLRAVLIVTLSINLLTFARLQNPVTGAQQAGSWAIRETFVAVITANLPIIFPMFRLWLAPVIKSVCKSVDSSAKSSGAQRLNDVELENRHSKRGKGPRSVNPLPTLTTFNESEERLNQQR</sequence>
<feature type="transmembrane region" description="Helical" evidence="7">
    <location>
        <begin position="177"/>
        <end position="202"/>
    </location>
</feature>
<evidence type="ECO:0000256" key="7">
    <source>
        <dbReference type="SAM" id="Phobius"/>
    </source>
</evidence>
<proteinExistence type="inferred from homology"/>
<feature type="domain" description="Rhodopsin" evidence="8">
    <location>
        <begin position="22"/>
        <end position="283"/>
    </location>
</feature>
<evidence type="ECO:0000256" key="6">
    <source>
        <dbReference type="SAM" id="MobiDB-lite"/>
    </source>
</evidence>
<feature type="transmembrane region" description="Helical" evidence="7">
    <location>
        <begin position="131"/>
        <end position="157"/>
    </location>
</feature>
<comment type="caution">
    <text evidence="9">The sequence shown here is derived from an EMBL/GenBank/DDBJ whole genome shotgun (WGS) entry which is preliminary data.</text>
</comment>
<dbReference type="Proteomes" id="UP001446871">
    <property type="component" value="Unassembled WGS sequence"/>
</dbReference>
<keyword evidence="2 7" id="KW-0812">Transmembrane</keyword>
<protein>
    <recommendedName>
        <fullName evidence="8">Rhodopsin domain-containing protein</fullName>
    </recommendedName>
</protein>
<feature type="transmembrane region" description="Helical" evidence="7">
    <location>
        <begin position="37"/>
        <end position="57"/>
    </location>
</feature>
<dbReference type="InterPro" id="IPR049326">
    <property type="entry name" value="Rhodopsin_dom_fungi"/>
</dbReference>
<dbReference type="Pfam" id="PF20684">
    <property type="entry name" value="Fung_rhodopsin"/>
    <property type="match status" value="1"/>
</dbReference>
<gene>
    <name evidence="9" type="ORF">PG996_006670</name>
</gene>
<evidence type="ECO:0000256" key="1">
    <source>
        <dbReference type="ARBA" id="ARBA00004141"/>
    </source>
</evidence>
<organism evidence="9 10">
    <name type="scientific">Apiospora saccharicola</name>
    <dbReference type="NCBI Taxonomy" id="335842"/>
    <lineage>
        <taxon>Eukaryota</taxon>
        <taxon>Fungi</taxon>
        <taxon>Dikarya</taxon>
        <taxon>Ascomycota</taxon>
        <taxon>Pezizomycotina</taxon>
        <taxon>Sordariomycetes</taxon>
        <taxon>Xylariomycetidae</taxon>
        <taxon>Amphisphaeriales</taxon>
        <taxon>Apiosporaceae</taxon>
        <taxon>Apiospora</taxon>
    </lineage>
</organism>
<keyword evidence="4 7" id="KW-0472">Membrane</keyword>